<evidence type="ECO:0000256" key="1">
    <source>
        <dbReference type="SAM" id="MobiDB-lite"/>
    </source>
</evidence>
<feature type="region of interest" description="Disordered" evidence="1">
    <location>
        <begin position="113"/>
        <end position="136"/>
    </location>
</feature>
<dbReference type="Proteomes" id="UP001153269">
    <property type="component" value="Unassembled WGS sequence"/>
</dbReference>
<sequence>MEICFLQMDTCHPASCQSAQSPSCRISPSADLELRTPRWTNHVSGLVQSGFISLMEREELRVLVQHVRLSTTSHRGPVQTRYQTSVLRDTQMDSVEFVRSHLVSKCLLNRGMSLQRPQRQTETDRDHRDRQRRQDG</sequence>
<comment type="caution">
    <text evidence="2">The sequence shown here is derived from an EMBL/GenBank/DDBJ whole genome shotgun (WGS) entry which is preliminary data.</text>
</comment>
<accession>A0A9N7VUH8</accession>
<protein>
    <submittedName>
        <fullName evidence="2">Uncharacterized protein</fullName>
    </submittedName>
</protein>
<dbReference type="EMBL" id="CADEAL010004329">
    <property type="protein sequence ID" value="CAB1457189.1"/>
    <property type="molecule type" value="Genomic_DNA"/>
</dbReference>
<feature type="compositionally biased region" description="Basic and acidic residues" evidence="1">
    <location>
        <begin position="119"/>
        <end position="136"/>
    </location>
</feature>
<evidence type="ECO:0000313" key="3">
    <source>
        <dbReference type="Proteomes" id="UP001153269"/>
    </source>
</evidence>
<organism evidence="2 3">
    <name type="scientific">Pleuronectes platessa</name>
    <name type="common">European plaice</name>
    <dbReference type="NCBI Taxonomy" id="8262"/>
    <lineage>
        <taxon>Eukaryota</taxon>
        <taxon>Metazoa</taxon>
        <taxon>Chordata</taxon>
        <taxon>Craniata</taxon>
        <taxon>Vertebrata</taxon>
        <taxon>Euteleostomi</taxon>
        <taxon>Actinopterygii</taxon>
        <taxon>Neopterygii</taxon>
        <taxon>Teleostei</taxon>
        <taxon>Neoteleostei</taxon>
        <taxon>Acanthomorphata</taxon>
        <taxon>Carangaria</taxon>
        <taxon>Pleuronectiformes</taxon>
        <taxon>Pleuronectoidei</taxon>
        <taxon>Pleuronectidae</taxon>
        <taxon>Pleuronectes</taxon>
    </lineage>
</organism>
<evidence type="ECO:0000313" key="2">
    <source>
        <dbReference type="EMBL" id="CAB1457189.1"/>
    </source>
</evidence>
<gene>
    <name evidence="2" type="ORF">PLEPLA_LOCUS44993</name>
</gene>
<reference evidence="2" key="1">
    <citation type="submission" date="2020-03" db="EMBL/GenBank/DDBJ databases">
        <authorList>
            <person name="Weist P."/>
        </authorList>
    </citation>
    <scope>NUCLEOTIDE SEQUENCE</scope>
</reference>
<dbReference type="AlphaFoldDB" id="A0A9N7VUH8"/>
<proteinExistence type="predicted"/>
<name>A0A9N7VUH8_PLEPL</name>
<keyword evidence="3" id="KW-1185">Reference proteome</keyword>